<feature type="binding site" evidence="7">
    <location>
        <begin position="100"/>
        <end position="101"/>
    </location>
    <ligand>
        <name>substrate</name>
    </ligand>
</feature>
<dbReference type="Gene3D" id="3.40.50.9100">
    <property type="entry name" value="Dehydroquinase, class II"/>
    <property type="match status" value="1"/>
</dbReference>
<reference evidence="10" key="1">
    <citation type="submission" date="2020-12" db="EMBL/GenBank/DDBJ databases">
        <title>Prauserella sp. ASG 168, a novel actinomycete isolated from cave rock.</title>
        <authorList>
            <person name="Suriyachadkun C."/>
        </authorList>
    </citation>
    <scope>NUCLEOTIDE SEQUENCE</scope>
    <source>
        <strain evidence="10">ASG 168</strain>
    </source>
</reference>
<dbReference type="GO" id="GO:0003855">
    <property type="term" value="F:3-dehydroquinate dehydratase activity"/>
    <property type="evidence" value="ECO:0007669"/>
    <property type="project" value="UniProtKB-UniRule"/>
</dbReference>
<dbReference type="GO" id="GO:0009073">
    <property type="term" value="P:aromatic amino acid family biosynthetic process"/>
    <property type="evidence" value="ECO:0007669"/>
    <property type="project" value="UniProtKB-KW"/>
</dbReference>
<evidence type="ECO:0000256" key="3">
    <source>
        <dbReference type="ARBA" id="ARBA00011037"/>
    </source>
</evidence>
<dbReference type="CDD" id="cd00466">
    <property type="entry name" value="DHQase_II"/>
    <property type="match status" value="1"/>
</dbReference>
<feature type="binding site" evidence="7">
    <location>
        <position position="86"/>
    </location>
    <ligand>
        <name>substrate</name>
    </ligand>
</feature>
<protein>
    <recommendedName>
        <fullName evidence="5 7">3-dehydroquinate dehydratase</fullName>
        <shortName evidence="7">3-dehydroquinase</shortName>
        <ecNumber evidence="5 7">4.2.1.10</ecNumber>
    </recommendedName>
    <alternativeName>
        <fullName evidence="7">Type II DHQase</fullName>
    </alternativeName>
</protein>
<dbReference type="AlphaFoldDB" id="A0A934V9B7"/>
<name>A0A934V9B7_9PSEU</name>
<dbReference type="PIRSF" id="PIRSF001399">
    <property type="entry name" value="DHquinase_II"/>
    <property type="match status" value="1"/>
</dbReference>
<dbReference type="SUPFAM" id="SSF52304">
    <property type="entry name" value="Type II 3-dehydroquinate dehydratase"/>
    <property type="match status" value="1"/>
</dbReference>
<comment type="catalytic activity">
    <reaction evidence="1 7">
        <text>3-dehydroquinate = 3-dehydroshikimate + H2O</text>
        <dbReference type="Rhea" id="RHEA:21096"/>
        <dbReference type="ChEBI" id="CHEBI:15377"/>
        <dbReference type="ChEBI" id="CHEBI:16630"/>
        <dbReference type="ChEBI" id="CHEBI:32364"/>
        <dbReference type="EC" id="4.2.1.10"/>
    </reaction>
</comment>
<evidence type="ECO:0000256" key="1">
    <source>
        <dbReference type="ARBA" id="ARBA00001864"/>
    </source>
</evidence>
<comment type="similarity">
    <text evidence="3 7">Belongs to the type-II 3-dehydroquinase family.</text>
</comment>
<evidence type="ECO:0000256" key="6">
    <source>
        <dbReference type="ARBA" id="ARBA00023239"/>
    </source>
</evidence>
<comment type="pathway">
    <text evidence="2 7">Metabolic intermediate biosynthesis; chorismate biosynthesis; chorismate from D-erythrose 4-phosphate and phosphoenolpyruvate: step 3/7.</text>
</comment>
<feature type="binding site" evidence="7">
    <location>
        <position position="73"/>
    </location>
    <ligand>
        <name>substrate</name>
    </ligand>
</feature>
<dbReference type="RefSeq" id="WP_200325858.1">
    <property type="nucleotide sequence ID" value="NZ_JAENJH010000014.1"/>
</dbReference>
<dbReference type="InterPro" id="IPR001874">
    <property type="entry name" value="DHquinase_II"/>
</dbReference>
<organism evidence="10 11">
    <name type="scientific">Prauserella cavernicola</name>
    <dbReference type="NCBI Taxonomy" id="2800127"/>
    <lineage>
        <taxon>Bacteria</taxon>
        <taxon>Bacillati</taxon>
        <taxon>Actinomycetota</taxon>
        <taxon>Actinomycetes</taxon>
        <taxon>Pseudonocardiales</taxon>
        <taxon>Pseudonocardiaceae</taxon>
        <taxon>Prauserella</taxon>
    </lineage>
</organism>
<comment type="subunit">
    <text evidence="4 7">Homododecamer.</text>
</comment>
<comment type="caution">
    <text evidence="7">Lacks conserved residue(s) required for the propagation of feature annotation.</text>
</comment>
<gene>
    <name evidence="7" type="primary">aroQ</name>
    <name evidence="10" type="ORF">JHE00_32995</name>
</gene>
<evidence type="ECO:0000313" key="11">
    <source>
        <dbReference type="Proteomes" id="UP000635245"/>
    </source>
</evidence>
<dbReference type="GO" id="GO:0019631">
    <property type="term" value="P:quinate catabolic process"/>
    <property type="evidence" value="ECO:0007669"/>
    <property type="project" value="TreeGrafter"/>
</dbReference>
<dbReference type="EC" id="4.2.1.10" evidence="5 7"/>
<comment type="caution">
    <text evidence="10">The sequence shown here is derived from an EMBL/GenBank/DDBJ whole genome shotgun (WGS) entry which is preliminary data.</text>
</comment>
<feature type="site" description="Transition state stabilizer" evidence="7 9">
    <location>
        <position position="17"/>
    </location>
</feature>
<dbReference type="Pfam" id="PF01220">
    <property type="entry name" value="DHquinase_II"/>
    <property type="match status" value="1"/>
</dbReference>
<feature type="active site" description="Proton donor" evidence="7 8">
    <location>
        <position position="99"/>
    </location>
</feature>
<evidence type="ECO:0000256" key="7">
    <source>
        <dbReference type="HAMAP-Rule" id="MF_00169"/>
    </source>
</evidence>
<dbReference type="InterPro" id="IPR036441">
    <property type="entry name" value="DHquinase_II_sf"/>
</dbReference>
<evidence type="ECO:0000256" key="9">
    <source>
        <dbReference type="PIRSR" id="PIRSR001399-3"/>
    </source>
</evidence>
<evidence type="ECO:0000256" key="2">
    <source>
        <dbReference type="ARBA" id="ARBA00004902"/>
    </source>
</evidence>
<evidence type="ECO:0000313" key="10">
    <source>
        <dbReference type="EMBL" id="MBK1789175.1"/>
    </source>
</evidence>
<evidence type="ECO:0000256" key="4">
    <source>
        <dbReference type="ARBA" id="ARBA00011193"/>
    </source>
</evidence>
<evidence type="ECO:0000256" key="5">
    <source>
        <dbReference type="ARBA" id="ARBA00012060"/>
    </source>
</evidence>
<keyword evidence="11" id="KW-1185">Reference proteome</keyword>
<evidence type="ECO:0000256" key="8">
    <source>
        <dbReference type="PIRSR" id="PIRSR001399-1"/>
    </source>
</evidence>
<dbReference type="GO" id="GO:0008652">
    <property type="term" value="P:amino acid biosynthetic process"/>
    <property type="evidence" value="ECO:0007669"/>
    <property type="project" value="UniProtKB-KW"/>
</dbReference>
<dbReference type="Proteomes" id="UP000635245">
    <property type="component" value="Unassembled WGS sequence"/>
</dbReference>
<keyword evidence="6 7" id="KW-0456">Lyase</keyword>
<feature type="active site" description="Proton acceptor" evidence="7 8">
    <location>
        <position position="22"/>
    </location>
</feature>
<accession>A0A934V9B7</accession>
<dbReference type="EMBL" id="JAENJH010000014">
    <property type="protein sequence ID" value="MBK1789175.1"/>
    <property type="molecule type" value="Genomic_DNA"/>
</dbReference>
<dbReference type="PANTHER" id="PTHR21272">
    <property type="entry name" value="CATABOLIC 3-DEHYDROQUINASE"/>
    <property type="match status" value="1"/>
</dbReference>
<keyword evidence="7" id="KW-0028">Amino-acid biosynthesis</keyword>
<dbReference type="HAMAP" id="MF_00169">
    <property type="entry name" value="AroQ"/>
    <property type="match status" value="1"/>
</dbReference>
<dbReference type="PANTHER" id="PTHR21272:SF3">
    <property type="entry name" value="CATABOLIC 3-DEHYDROQUINASE"/>
    <property type="match status" value="1"/>
</dbReference>
<keyword evidence="7" id="KW-0057">Aromatic amino acid biosynthesis</keyword>
<dbReference type="GO" id="GO:0009423">
    <property type="term" value="P:chorismate biosynthetic process"/>
    <property type="evidence" value="ECO:0007669"/>
    <property type="project" value="UniProtKB-UniRule"/>
</dbReference>
<comment type="function">
    <text evidence="7">Catalyzes a trans-dehydration via an enolate intermediate.</text>
</comment>
<sequence>MKIAVIQGPNLDRLGRRKPERYGTRTLDDVTAEIDKAADELGVEAVHVQSNHEGALIDWFRTVQDEVAGVIVNPAGLTTYGKSLYDTLSDADLPVAVVHMSAYFKYDSVDLFADLADVYLCGLKSHGYVVALQELVSR</sequence>
<proteinExistence type="inferred from homology"/>